<dbReference type="GO" id="GO:0051301">
    <property type="term" value="P:cell division"/>
    <property type="evidence" value="ECO:0007669"/>
    <property type="project" value="UniProtKB-KW"/>
</dbReference>
<protein>
    <submittedName>
        <fullName evidence="2">Cell division protein FtsN</fullName>
    </submittedName>
</protein>
<dbReference type="NCBIfam" id="TIGR04088">
    <property type="entry name" value="cognate_SipW"/>
    <property type="match status" value="1"/>
</dbReference>
<reference evidence="2 3" key="1">
    <citation type="journal article" date="2018" name="J. Microbiol.">
        <title>Salicibibacter kimchii gen. nov., sp. nov., a moderately halophilic and alkalitolerant bacterium in the family Bacillaceae, isolated from kimchi.</title>
        <authorList>
            <person name="Jang J.Y."/>
            <person name="Oh Y.J."/>
            <person name="Lim S.K."/>
            <person name="Park H.K."/>
            <person name="Lee C."/>
            <person name="Kim J.Y."/>
            <person name="Lee M.A."/>
            <person name="Choi H.J."/>
        </authorList>
    </citation>
    <scope>NUCLEOTIDE SEQUENCE [LARGE SCALE GENOMIC DNA]</scope>
    <source>
        <strain evidence="2 3">NKC1-1</strain>
    </source>
</reference>
<keyword evidence="1" id="KW-0472">Membrane</keyword>
<dbReference type="KEGG" id="rue:DT065_13905"/>
<keyword evidence="1" id="KW-0812">Transmembrane</keyword>
<dbReference type="EMBL" id="CP031092">
    <property type="protein sequence ID" value="AXF56987.1"/>
    <property type="molecule type" value="Genomic_DNA"/>
</dbReference>
<keyword evidence="2" id="KW-0132">Cell division</keyword>
<keyword evidence="1" id="KW-1133">Transmembrane helix</keyword>
<gene>
    <name evidence="2" type="ORF">DT065_13905</name>
</gene>
<dbReference type="Proteomes" id="UP000252100">
    <property type="component" value="Chromosome"/>
</dbReference>
<keyword evidence="2" id="KW-0131">Cell cycle</keyword>
<dbReference type="OrthoDB" id="2660939at2"/>
<dbReference type="InterPro" id="IPR022121">
    <property type="entry name" value="Peptidase_M73_camelysin"/>
</dbReference>
<dbReference type="Pfam" id="PF12389">
    <property type="entry name" value="Peptidase_M73"/>
    <property type="match status" value="1"/>
</dbReference>
<dbReference type="AlphaFoldDB" id="A0A345C1A6"/>
<organism evidence="2 3">
    <name type="scientific">Salicibibacter kimchii</name>
    <dbReference type="NCBI Taxonomy" id="2099786"/>
    <lineage>
        <taxon>Bacteria</taxon>
        <taxon>Bacillati</taxon>
        <taxon>Bacillota</taxon>
        <taxon>Bacilli</taxon>
        <taxon>Bacillales</taxon>
        <taxon>Bacillaceae</taxon>
        <taxon>Salicibibacter</taxon>
    </lineage>
</organism>
<evidence type="ECO:0000313" key="3">
    <source>
        <dbReference type="Proteomes" id="UP000252100"/>
    </source>
</evidence>
<accession>A0A345C1A6</accession>
<feature type="transmembrane region" description="Helical" evidence="1">
    <location>
        <begin position="7"/>
        <end position="29"/>
    </location>
</feature>
<name>A0A345C1A6_9BACI</name>
<dbReference type="InterPro" id="IPR023833">
    <property type="entry name" value="Signal_pept_SipW-depend-type"/>
</dbReference>
<keyword evidence="3" id="KW-1185">Reference proteome</keyword>
<dbReference type="RefSeq" id="WP_114374401.1">
    <property type="nucleotide sequence ID" value="NZ_CP031092.1"/>
</dbReference>
<evidence type="ECO:0000313" key="2">
    <source>
        <dbReference type="EMBL" id="AXF56987.1"/>
    </source>
</evidence>
<evidence type="ECO:0000256" key="1">
    <source>
        <dbReference type="SAM" id="Phobius"/>
    </source>
</evidence>
<proteinExistence type="predicted"/>
<sequence length="196" mass="21647">MGIKQQLGMGVTTAVLGLTLIGGGTFAYFSDSAETDNTFAAGTLDLDAEPTEIIDVDNLQPGDTMIRDFELQNNGSLDIDAVTLETDYTVIDQEGDNTADFGEFIEVEFLYNADNLDEVIFQTTLSELQDMEPETISEHVFYPELGDDGLAVDESHDLVVQFNFVSDVEEELNQFQGDALELEWTFTATQTDGEER</sequence>